<protein>
    <submittedName>
        <fullName evidence="2">Uncharacterized protein</fullName>
    </submittedName>
</protein>
<evidence type="ECO:0000256" key="1">
    <source>
        <dbReference type="SAM" id="MobiDB-lite"/>
    </source>
</evidence>
<feature type="region of interest" description="Disordered" evidence="1">
    <location>
        <begin position="107"/>
        <end position="134"/>
    </location>
</feature>
<comment type="caution">
    <text evidence="2">The sequence shown here is derived from an EMBL/GenBank/DDBJ whole genome shotgun (WGS) entry which is preliminary data.</text>
</comment>
<proteinExistence type="predicted"/>
<accession>A0A4C1X8A3</accession>
<gene>
    <name evidence="2" type="ORF">EVAR_44236_1</name>
</gene>
<dbReference type="EMBL" id="BGZK01000777">
    <property type="protein sequence ID" value="GBP60028.1"/>
    <property type="molecule type" value="Genomic_DNA"/>
</dbReference>
<keyword evidence="3" id="KW-1185">Reference proteome</keyword>
<reference evidence="2 3" key="1">
    <citation type="journal article" date="2019" name="Commun. Biol.">
        <title>The bagworm genome reveals a unique fibroin gene that provides high tensile strength.</title>
        <authorList>
            <person name="Kono N."/>
            <person name="Nakamura H."/>
            <person name="Ohtoshi R."/>
            <person name="Tomita M."/>
            <person name="Numata K."/>
            <person name="Arakawa K."/>
        </authorList>
    </citation>
    <scope>NUCLEOTIDE SEQUENCE [LARGE SCALE GENOMIC DNA]</scope>
</reference>
<name>A0A4C1X8A3_EUMVA</name>
<dbReference type="Proteomes" id="UP000299102">
    <property type="component" value="Unassembled WGS sequence"/>
</dbReference>
<feature type="compositionally biased region" description="Polar residues" evidence="1">
    <location>
        <begin position="107"/>
        <end position="132"/>
    </location>
</feature>
<sequence>MVFPTSGEMDISDRILLFLPHLPLFPGSFASCPDVEGTKRIPRERAAHFEFWRSHTHSWRDHLLQEDRAEGTEPERRVPGLLSVPPFRKGRTDYPWFSFRISNTRSRTRAQGETSRRNTWASRTPGRQNCPQSLYRASPHIARSLLLLLSRGSSLKRISAEYKETDYPVGSARLNED</sequence>
<dbReference type="AlphaFoldDB" id="A0A4C1X8A3"/>
<evidence type="ECO:0000313" key="3">
    <source>
        <dbReference type="Proteomes" id="UP000299102"/>
    </source>
</evidence>
<organism evidence="2 3">
    <name type="scientific">Eumeta variegata</name>
    <name type="common">Bagworm moth</name>
    <name type="synonym">Eumeta japonica</name>
    <dbReference type="NCBI Taxonomy" id="151549"/>
    <lineage>
        <taxon>Eukaryota</taxon>
        <taxon>Metazoa</taxon>
        <taxon>Ecdysozoa</taxon>
        <taxon>Arthropoda</taxon>
        <taxon>Hexapoda</taxon>
        <taxon>Insecta</taxon>
        <taxon>Pterygota</taxon>
        <taxon>Neoptera</taxon>
        <taxon>Endopterygota</taxon>
        <taxon>Lepidoptera</taxon>
        <taxon>Glossata</taxon>
        <taxon>Ditrysia</taxon>
        <taxon>Tineoidea</taxon>
        <taxon>Psychidae</taxon>
        <taxon>Oiketicinae</taxon>
        <taxon>Eumeta</taxon>
    </lineage>
</organism>
<evidence type="ECO:0000313" key="2">
    <source>
        <dbReference type="EMBL" id="GBP60028.1"/>
    </source>
</evidence>